<name>A0ACB9RND3_9MYRT</name>
<proteinExistence type="predicted"/>
<dbReference type="Proteomes" id="UP001057402">
    <property type="component" value="Chromosome 3"/>
</dbReference>
<gene>
    <name evidence="1" type="ORF">MLD38_005980</name>
</gene>
<evidence type="ECO:0000313" key="1">
    <source>
        <dbReference type="EMBL" id="KAI4379721.1"/>
    </source>
</evidence>
<evidence type="ECO:0000313" key="2">
    <source>
        <dbReference type="Proteomes" id="UP001057402"/>
    </source>
</evidence>
<comment type="caution">
    <text evidence="1">The sequence shown here is derived from an EMBL/GenBank/DDBJ whole genome shotgun (WGS) entry which is preliminary data.</text>
</comment>
<reference evidence="2" key="1">
    <citation type="journal article" date="2023" name="Front. Plant Sci.">
        <title>Chromosomal-level genome assembly of Melastoma candidum provides insights into trichome evolution.</title>
        <authorList>
            <person name="Zhong Y."/>
            <person name="Wu W."/>
            <person name="Sun C."/>
            <person name="Zou P."/>
            <person name="Liu Y."/>
            <person name="Dai S."/>
            <person name="Zhou R."/>
        </authorList>
    </citation>
    <scope>NUCLEOTIDE SEQUENCE [LARGE SCALE GENOMIC DNA]</scope>
</reference>
<accession>A0ACB9RND3</accession>
<sequence length="297" mass="32790">MARPRDSLRILSMALMAALCFVAGPCLGGDPQALLKFKGSLTNPSALDSWRDNRSSLGPCSWAGVRCKEGSVIHLKLDDMGLAGTVDVDALTELPLLRYLSMKKNNFEGPLPKINKLRELKLLTLSDNKFGGEILDDAFGGMRGLRMVYLDGNGFTGHIPRSLTTLPNLSNLSLAGNQLDGKIPEFRQRNLHMVNLANNHFEGSIPHSLATMNSSYFAGMPRVFELHHLQSFKLSIPLHFIASRDYCCSEVESMLVTTKGEQGITGCAENLFSHASPRRNDTCCTLPSELEHRWLRC</sequence>
<organism evidence="1 2">
    <name type="scientific">Melastoma candidum</name>
    <dbReference type="NCBI Taxonomy" id="119954"/>
    <lineage>
        <taxon>Eukaryota</taxon>
        <taxon>Viridiplantae</taxon>
        <taxon>Streptophyta</taxon>
        <taxon>Embryophyta</taxon>
        <taxon>Tracheophyta</taxon>
        <taxon>Spermatophyta</taxon>
        <taxon>Magnoliopsida</taxon>
        <taxon>eudicotyledons</taxon>
        <taxon>Gunneridae</taxon>
        <taxon>Pentapetalae</taxon>
        <taxon>rosids</taxon>
        <taxon>malvids</taxon>
        <taxon>Myrtales</taxon>
        <taxon>Melastomataceae</taxon>
        <taxon>Melastomatoideae</taxon>
        <taxon>Melastomateae</taxon>
        <taxon>Melastoma</taxon>
    </lineage>
</organism>
<dbReference type="EMBL" id="CM042882">
    <property type="protein sequence ID" value="KAI4379721.1"/>
    <property type="molecule type" value="Genomic_DNA"/>
</dbReference>
<protein>
    <submittedName>
        <fullName evidence="1">Uncharacterized protein</fullName>
    </submittedName>
</protein>
<keyword evidence="2" id="KW-1185">Reference proteome</keyword>